<dbReference type="RefSeq" id="XP_012205342.1">
    <property type="nucleotide sequence ID" value="XM_012349952.1"/>
</dbReference>
<evidence type="ECO:0000256" key="1">
    <source>
        <dbReference type="SAM" id="Coils"/>
    </source>
</evidence>
<keyword evidence="1" id="KW-0175">Coiled coil</keyword>
<proteinExistence type="predicted"/>
<sequence>MDPRLATTPLAPVTIRRLHDAVYALQALVGSRQAEIAQAQRHYALQRALRLTRVRADDAAHKSTLLTEAMARHFRANERLLMYKAEMETKELRRAEQRAAGTALYREMQRERHAEEESCLAMHMQEMETRHYIAEDRWRSADKRRRLGELDKVEAWQRAQDDAAAARAQELANELLAHQAVVHAAAARERIEREHAWLAKSKDDAAIQHARMAAREAARAAEKAERKARKLQTIQAQQQRARELAAARAIKHQELATEEAARDHMLAEDMLIRRLITEQKKRFEAQLWAAQREAAQRAKPDPLALDPARQLDADARAEARELVAMADEEALEQHRLAAVRQADEYSKTLRAMQAADEAYSKKLADRLFEARSRKLMHDEEMRLRRVLREARLREEYHERKERRSMLAEETHMRQHLADVEKRRLKRLEWTRRAEMCVEDIRSHQVRDLEASGAQIGLVFWRPLEEKTLQAYVAAYPTLLRWNIQFILLTTGVRGDPPWKNVTWTPPR</sequence>
<dbReference type="Proteomes" id="UP000030745">
    <property type="component" value="Unassembled WGS sequence"/>
</dbReference>
<evidence type="ECO:0000313" key="3">
    <source>
        <dbReference type="Proteomes" id="UP000030745"/>
    </source>
</evidence>
<gene>
    <name evidence="2" type="ORF">SPRG_20932</name>
</gene>
<dbReference type="AlphaFoldDB" id="A0A067C0D9"/>
<name>A0A067C0D9_SAPPC</name>
<evidence type="ECO:0008006" key="4">
    <source>
        <dbReference type="Google" id="ProtNLM"/>
    </source>
</evidence>
<reference evidence="2 3" key="1">
    <citation type="journal article" date="2013" name="PLoS Genet.">
        <title>Distinctive expansion of potential virulence genes in the genome of the oomycete fish pathogen Saprolegnia parasitica.</title>
        <authorList>
            <person name="Jiang R.H."/>
            <person name="de Bruijn I."/>
            <person name="Haas B.J."/>
            <person name="Belmonte R."/>
            <person name="Lobach L."/>
            <person name="Christie J."/>
            <person name="van den Ackerveken G."/>
            <person name="Bottin A."/>
            <person name="Bulone V."/>
            <person name="Diaz-Moreno S.M."/>
            <person name="Dumas B."/>
            <person name="Fan L."/>
            <person name="Gaulin E."/>
            <person name="Govers F."/>
            <person name="Grenville-Briggs L.J."/>
            <person name="Horner N.R."/>
            <person name="Levin J.Z."/>
            <person name="Mammella M."/>
            <person name="Meijer H.J."/>
            <person name="Morris P."/>
            <person name="Nusbaum C."/>
            <person name="Oome S."/>
            <person name="Phillips A.J."/>
            <person name="van Rooyen D."/>
            <person name="Rzeszutek E."/>
            <person name="Saraiva M."/>
            <person name="Secombes C.J."/>
            <person name="Seidl M.F."/>
            <person name="Snel B."/>
            <person name="Stassen J.H."/>
            <person name="Sykes S."/>
            <person name="Tripathy S."/>
            <person name="van den Berg H."/>
            <person name="Vega-Arreguin J.C."/>
            <person name="Wawra S."/>
            <person name="Young S.K."/>
            <person name="Zeng Q."/>
            <person name="Dieguez-Uribeondo J."/>
            <person name="Russ C."/>
            <person name="Tyler B.M."/>
            <person name="van West P."/>
        </authorList>
    </citation>
    <scope>NUCLEOTIDE SEQUENCE [LARGE SCALE GENOMIC DNA]</scope>
    <source>
        <strain evidence="2 3">CBS 223.65</strain>
    </source>
</reference>
<accession>A0A067C0D9</accession>
<dbReference type="VEuPathDB" id="FungiDB:SPRG_20932"/>
<dbReference type="GeneID" id="24141901"/>
<feature type="coiled-coil region" evidence="1">
    <location>
        <begin position="207"/>
        <end position="241"/>
    </location>
</feature>
<protein>
    <recommendedName>
        <fullName evidence="4">Trichohyalin-plectin-homology domain-containing protein</fullName>
    </recommendedName>
</protein>
<evidence type="ECO:0000313" key="2">
    <source>
        <dbReference type="EMBL" id="KDO24003.1"/>
    </source>
</evidence>
<keyword evidence="3" id="KW-1185">Reference proteome</keyword>
<organism evidence="2 3">
    <name type="scientific">Saprolegnia parasitica (strain CBS 223.65)</name>
    <dbReference type="NCBI Taxonomy" id="695850"/>
    <lineage>
        <taxon>Eukaryota</taxon>
        <taxon>Sar</taxon>
        <taxon>Stramenopiles</taxon>
        <taxon>Oomycota</taxon>
        <taxon>Saprolegniomycetes</taxon>
        <taxon>Saprolegniales</taxon>
        <taxon>Saprolegniaceae</taxon>
        <taxon>Saprolegnia</taxon>
    </lineage>
</organism>
<dbReference type="KEGG" id="spar:SPRG_20932"/>
<dbReference type="EMBL" id="KK583247">
    <property type="protein sequence ID" value="KDO24003.1"/>
    <property type="molecule type" value="Genomic_DNA"/>
</dbReference>